<sequence length="434" mass="47694">MKKSLLIVLSIASISIYAQNTYPPTGNVTIGSNFGASISGTTGGNAIFGTNLALLQGGANHNKLYTPFGHSNNYGFAGVQASWSKILFYTEKRNTTANQVINPTPRMIINDVGNVGIGTTVPREKLEVKGKIFLNSGPDDDGIYWARHNMTMGTIPGSYNHNNFRLKPGGSSRGVLQSVLQMYTANSESSHTEKIRLHSSGNSFLNGGNVGIGTTNPISKLQVNGDFYLYSNESYDSGWGKTYFYWRRHSLIMGTPAGTYAHNKIEMKPGGSSQGELISTLELYQALGENVQEERVRITSSKTHPTFFNAGKVGIGTTTPDAKLTVKGQIHAEEVKIDLSVPAPDYVFKNDYNLLSIEEVKQHIQEKGHLPNIPSAEVMENDGVALGVMNMKLLEKIEELTLYTIQQETEIKELKLLNKKLLELQSRLEILESR</sequence>
<dbReference type="STRING" id="1642818.AWE51_22270"/>
<feature type="signal peptide" evidence="1">
    <location>
        <begin position="1"/>
        <end position="18"/>
    </location>
</feature>
<comment type="caution">
    <text evidence="2">The sequence shown here is derived from an EMBL/GenBank/DDBJ whole genome shotgun (WGS) entry which is preliminary data.</text>
</comment>
<dbReference type="AlphaFoldDB" id="A0A163BIC3"/>
<evidence type="ECO:0000256" key="1">
    <source>
        <dbReference type="SAM" id="SignalP"/>
    </source>
</evidence>
<keyword evidence="1" id="KW-0732">Signal</keyword>
<feature type="chain" id="PRO_5007841779" description="Peptidase S74 domain-containing protein" evidence="1">
    <location>
        <begin position="19"/>
        <end position="434"/>
    </location>
</feature>
<dbReference type="OrthoDB" id="9808753at2"/>
<organism evidence="2 3">
    <name type="scientific">Aquimarina aggregata</name>
    <dbReference type="NCBI Taxonomy" id="1642818"/>
    <lineage>
        <taxon>Bacteria</taxon>
        <taxon>Pseudomonadati</taxon>
        <taxon>Bacteroidota</taxon>
        <taxon>Flavobacteriia</taxon>
        <taxon>Flavobacteriales</taxon>
        <taxon>Flavobacteriaceae</taxon>
        <taxon>Aquimarina</taxon>
    </lineage>
</organism>
<dbReference type="RefSeq" id="WP_066312301.1">
    <property type="nucleotide sequence ID" value="NZ_LQRT01000005.1"/>
</dbReference>
<dbReference type="Proteomes" id="UP000076715">
    <property type="component" value="Unassembled WGS sequence"/>
</dbReference>
<protein>
    <recommendedName>
        <fullName evidence="4">Peptidase S74 domain-containing protein</fullName>
    </recommendedName>
</protein>
<gene>
    <name evidence="2" type="ORF">AWE51_22270</name>
</gene>
<proteinExistence type="predicted"/>
<name>A0A163BIC3_9FLAO</name>
<accession>A0A163BIC3</accession>
<evidence type="ECO:0008006" key="4">
    <source>
        <dbReference type="Google" id="ProtNLM"/>
    </source>
</evidence>
<evidence type="ECO:0000313" key="3">
    <source>
        <dbReference type="Proteomes" id="UP000076715"/>
    </source>
</evidence>
<dbReference type="EMBL" id="LQRT01000005">
    <property type="protein sequence ID" value="KZS41431.1"/>
    <property type="molecule type" value="Genomic_DNA"/>
</dbReference>
<evidence type="ECO:0000313" key="2">
    <source>
        <dbReference type="EMBL" id="KZS41431.1"/>
    </source>
</evidence>
<keyword evidence="3" id="KW-1185">Reference proteome</keyword>
<reference evidence="2 3" key="1">
    <citation type="submission" date="2016-01" db="EMBL/GenBank/DDBJ databases">
        <title>The draft genome sequence of Aquimarina sp. RZW4-3-2.</title>
        <authorList>
            <person name="Wang Y."/>
        </authorList>
    </citation>
    <scope>NUCLEOTIDE SEQUENCE [LARGE SCALE GENOMIC DNA]</scope>
    <source>
        <strain evidence="2 3">RZW4-3-2</strain>
    </source>
</reference>